<feature type="domain" description="Fimbrial-type adhesion" evidence="2">
    <location>
        <begin position="41"/>
        <end position="195"/>
    </location>
</feature>
<dbReference type="InterPro" id="IPR008966">
    <property type="entry name" value="Adhesion_dom_sf"/>
</dbReference>
<feature type="signal peptide" evidence="1">
    <location>
        <begin position="1"/>
        <end position="21"/>
    </location>
</feature>
<dbReference type="GO" id="GO:0043709">
    <property type="term" value="P:cell adhesion involved in single-species biofilm formation"/>
    <property type="evidence" value="ECO:0007669"/>
    <property type="project" value="TreeGrafter"/>
</dbReference>
<dbReference type="Gene3D" id="2.60.40.1090">
    <property type="entry name" value="Fimbrial-type adhesion domain"/>
    <property type="match status" value="1"/>
</dbReference>
<sequence>MKKTIISLAVVSALFSAGAMAADSVNSNGQADNSASTATLNFTGKVTSSLCQVNTADLTKTISLGEVSQAVLNTDGAHSPSQSFTVGLSNCDPTVSNITYVIRDGNASPATGGNTSAYLIPKSSDTTASGIGVYVTEPEGAAIQIGENKNLSVVKDGQGQALSEQTISLAAYMKKVGTGAVTAGTVDATGVMTIKATAAAAG</sequence>
<keyword evidence="3" id="KW-0614">Plasmid</keyword>
<reference evidence="3" key="1">
    <citation type="submission" date="2023-02" db="EMBL/GenBank/DDBJ databases">
        <title>Escherichia albertii as a potential enteropathogen in the light of epidemiological and genomic studies.</title>
        <authorList>
            <person name="Leszczynska K."/>
            <person name="Swiecicka I."/>
            <person name="Daniluk T."/>
            <person name="Lebensztejn D."/>
            <person name="Chmielewska S."/>
            <person name="Leszczynska D."/>
            <person name="Gawor J."/>
            <person name="Kliber M."/>
        </authorList>
    </citation>
    <scope>NUCLEOTIDE SEQUENCE</scope>
    <source>
        <strain evidence="3">BIA_7</strain>
        <plasmid evidence="3">pEA7_1</plasmid>
        <plasmid evidence="4">pEA7_2</plasmid>
    </source>
</reference>
<organism evidence="3 5">
    <name type="scientific">Escherichia albertii</name>
    <dbReference type="NCBI Taxonomy" id="208962"/>
    <lineage>
        <taxon>Bacteria</taxon>
        <taxon>Pseudomonadati</taxon>
        <taxon>Pseudomonadota</taxon>
        <taxon>Gammaproteobacteria</taxon>
        <taxon>Enterobacterales</taxon>
        <taxon>Enterobacteriaceae</taxon>
        <taxon>Escherichia</taxon>
    </lineage>
</organism>
<evidence type="ECO:0000313" key="5">
    <source>
        <dbReference type="Proteomes" id="UP001219219"/>
    </source>
</evidence>
<dbReference type="AlphaFoldDB" id="A0AAX3MUT8"/>
<feature type="chain" id="PRO_5043298824" evidence="1">
    <location>
        <begin position="22"/>
        <end position="202"/>
    </location>
</feature>
<dbReference type="GO" id="GO:0009289">
    <property type="term" value="C:pilus"/>
    <property type="evidence" value="ECO:0007669"/>
    <property type="project" value="InterPro"/>
</dbReference>
<dbReference type="Proteomes" id="UP001219219">
    <property type="component" value="Plasmid pEA7_1"/>
</dbReference>
<geneLocation type="plasmid" evidence="3 5">
    <name>pEA7_1</name>
</geneLocation>
<dbReference type="InterPro" id="IPR000259">
    <property type="entry name" value="Adhesion_dom_fimbrial"/>
</dbReference>
<dbReference type="InterPro" id="IPR036937">
    <property type="entry name" value="Adhesion_dom_fimbrial_sf"/>
</dbReference>
<proteinExistence type="predicted"/>
<dbReference type="SUPFAM" id="SSF49401">
    <property type="entry name" value="Bacterial adhesins"/>
    <property type="match status" value="1"/>
</dbReference>
<dbReference type="RefSeq" id="WP_137650527.1">
    <property type="nucleotide sequence ID" value="NZ_BJCV01000080.1"/>
</dbReference>
<dbReference type="PANTHER" id="PTHR33420">
    <property type="entry name" value="FIMBRIAL SUBUNIT ELFA-RELATED"/>
    <property type="match status" value="1"/>
</dbReference>
<name>A0AAX3MUT8_ESCAL</name>
<dbReference type="Proteomes" id="UP001219219">
    <property type="component" value="Plasmid pEA7_2"/>
</dbReference>
<evidence type="ECO:0000259" key="2">
    <source>
        <dbReference type="Pfam" id="PF00419"/>
    </source>
</evidence>
<gene>
    <name evidence="3" type="ORF">PS049_24995</name>
    <name evidence="4" type="ORF">PS049_25865</name>
</gene>
<dbReference type="EMBL" id="CP117564">
    <property type="protein sequence ID" value="WDB32017.1"/>
    <property type="molecule type" value="Genomic_DNA"/>
</dbReference>
<dbReference type="PANTHER" id="PTHR33420:SF26">
    <property type="entry name" value="FIMBRIAL SUBUNIT"/>
    <property type="match status" value="1"/>
</dbReference>
<geneLocation type="plasmid" evidence="4 5">
    <name>pEA7_2</name>
</geneLocation>
<accession>A0AAX3MUT8</accession>
<evidence type="ECO:0000313" key="3">
    <source>
        <dbReference type="EMBL" id="WDB31909.1"/>
    </source>
</evidence>
<evidence type="ECO:0000313" key="4">
    <source>
        <dbReference type="EMBL" id="WDB32017.1"/>
    </source>
</evidence>
<protein>
    <submittedName>
        <fullName evidence="3">Fimbrial protein</fullName>
    </submittedName>
</protein>
<dbReference type="InterPro" id="IPR050263">
    <property type="entry name" value="Bact_Fimbrial_Adh_Pro"/>
</dbReference>
<keyword evidence="1" id="KW-0732">Signal</keyword>
<dbReference type="Pfam" id="PF00419">
    <property type="entry name" value="Fimbrial"/>
    <property type="match status" value="1"/>
</dbReference>
<evidence type="ECO:0000256" key="1">
    <source>
        <dbReference type="SAM" id="SignalP"/>
    </source>
</evidence>
<dbReference type="EMBL" id="CP117563">
    <property type="protein sequence ID" value="WDB31909.1"/>
    <property type="molecule type" value="Genomic_DNA"/>
</dbReference>